<feature type="domain" description="Apple" evidence="2">
    <location>
        <begin position="369"/>
        <end position="423"/>
    </location>
</feature>
<evidence type="ECO:0000259" key="2">
    <source>
        <dbReference type="Pfam" id="PF00024"/>
    </source>
</evidence>
<evidence type="ECO:0000313" key="4">
    <source>
        <dbReference type="EMBL" id="CAF4199607.1"/>
    </source>
</evidence>
<dbReference type="Proteomes" id="UP000681722">
    <property type="component" value="Unassembled WGS sequence"/>
</dbReference>
<keyword evidence="1" id="KW-0732">Signal</keyword>
<proteinExistence type="predicted"/>
<protein>
    <recommendedName>
        <fullName evidence="2">Apple domain-containing protein</fullName>
    </recommendedName>
</protein>
<comment type="caution">
    <text evidence="3">The sequence shown here is derived from an EMBL/GenBank/DDBJ whole genome shotgun (WGS) entry which is preliminary data.</text>
</comment>
<feature type="chain" id="PRO_5036227592" description="Apple domain-containing protein" evidence="1">
    <location>
        <begin position="18"/>
        <end position="661"/>
    </location>
</feature>
<dbReference type="InterPro" id="IPR003609">
    <property type="entry name" value="Pan_app"/>
</dbReference>
<gene>
    <name evidence="3" type="ORF">GPM918_LOCUS30368</name>
    <name evidence="4" type="ORF">SRO942_LOCUS30978</name>
</gene>
<evidence type="ECO:0000313" key="5">
    <source>
        <dbReference type="Proteomes" id="UP000663829"/>
    </source>
</evidence>
<dbReference type="EMBL" id="CAJNOQ010014334">
    <property type="protein sequence ID" value="CAF1339676.1"/>
    <property type="molecule type" value="Genomic_DNA"/>
</dbReference>
<dbReference type="EMBL" id="CAJOBC010057949">
    <property type="protein sequence ID" value="CAF4199607.1"/>
    <property type="molecule type" value="Genomic_DNA"/>
</dbReference>
<reference evidence="3" key="1">
    <citation type="submission" date="2021-02" db="EMBL/GenBank/DDBJ databases">
        <authorList>
            <person name="Nowell W R."/>
        </authorList>
    </citation>
    <scope>NUCLEOTIDE SEQUENCE</scope>
</reference>
<organism evidence="3 5">
    <name type="scientific">Didymodactylos carnosus</name>
    <dbReference type="NCBI Taxonomy" id="1234261"/>
    <lineage>
        <taxon>Eukaryota</taxon>
        <taxon>Metazoa</taxon>
        <taxon>Spiralia</taxon>
        <taxon>Gnathifera</taxon>
        <taxon>Rotifera</taxon>
        <taxon>Eurotatoria</taxon>
        <taxon>Bdelloidea</taxon>
        <taxon>Philodinida</taxon>
        <taxon>Philodinidae</taxon>
        <taxon>Didymodactylos</taxon>
    </lineage>
</organism>
<accession>A0A815GKB6</accession>
<dbReference type="OrthoDB" id="10651476at2759"/>
<name>A0A815GKB6_9BILA</name>
<dbReference type="Pfam" id="PF00024">
    <property type="entry name" value="PAN_1"/>
    <property type="match status" value="1"/>
</dbReference>
<evidence type="ECO:0000256" key="1">
    <source>
        <dbReference type="SAM" id="SignalP"/>
    </source>
</evidence>
<evidence type="ECO:0000313" key="3">
    <source>
        <dbReference type="EMBL" id="CAF1339676.1"/>
    </source>
</evidence>
<dbReference type="SUPFAM" id="SSF57414">
    <property type="entry name" value="Hairpin loop containing domain-like"/>
    <property type="match status" value="1"/>
</dbReference>
<dbReference type="AlphaFoldDB" id="A0A815GKB6"/>
<feature type="signal peptide" evidence="1">
    <location>
        <begin position="1"/>
        <end position="17"/>
    </location>
</feature>
<sequence length="661" mass="77737">MHNLIILLIILPSLCHALNDIKLIYVTKIKLNNTNIILLQNETNMYQFFYTQPIRSIRLSNNYSFTIQINQIIPNIEKLFQNSLLSICSQCSFFPAPTKCIKINWNNLKKKNLCSIDNKWHRIYHYSHNWSIVPDKFLLKCREKINFYYTKLALKSISNLKLQFSYTPSCLEKQQYNHYQQQRSSQFWYDLSVKQNINELINKIIQFFQHIYTESGQYDHNGIKIKNIYETFIDKIQNDDKSENDYKSFSKVQQLKIHAINSILNKLNSFDYSVLNHRININITKENEIDNQTIITEVNVSQLTMNYNSMETSTYNIDESPTQQSFSDIYSYDQLTTIMLDNNGIEEDEEFPPIAGVEFHPIHPNELLSIMTNIKTSLDCFFKCKQNRQCRTFDYDRRYFRCRLFEGSMSTGFVIDSTSLTIAVGELDYNPKFYEHYNKTCDHCQNSHFLECINDLCLCPKNTFWNDTICVNQFYVGANCSSDDWCRKDLDLICSIDKNICSCQNKSLFWNGIECLTYFQCLHLNISTYQDDFIHYTCNYTATTSFAVISFTFRNDYHLWILQNIQILNEKNENLIINGDFQTDGGWNVTNNYSTDSDSYGTIVTFYKSMNFYIIHAKGYFYQLNQTFKTIPEQSYRISFLLKNNAAKPTAIASVSVIPQP</sequence>
<keyword evidence="5" id="KW-1185">Reference proteome</keyword>
<dbReference type="Proteomes" id="UP000663829">
    <property type="component" value="Unassembled WGS sequence"/>
</dbReference>